<dbReference type="CDD" id="cd03133">
    <property type="entry name" value="GATase1_ES1"/>
    <property type="match status" value="1"/>
</dbReference>
<dbReference type="InterPro" id="IPR002818">
    <property type="entry name" value="DJ-1/PfpI"/>
</dbReference>
<dbReference type="Gene3D" id="3.40.50.880">
    <property type="match status" value="1"/>
</dbReference>
<reference evidence="2 3" key="1">
    <citation type="journal article" date="2013" name="Genome Announc.">
        <title>Draft Genome Sequence of Desulfotignum phosphitoxidans DSM 13687 Strain FiPS-3.</title>
        <authorList>
            <person name="Poehlein A."/>
            <person name="Daniel R."/>
            <person name="Simeonova D.D."/>
        </authorList>
    </citation>
    <scope>NUCLEOTIDE SEQUENCE [LARGE SCALE GENOMIC DNA]</scope>
    <source>
        <strain evidence="2 3">DSM 13687</strain>
    </source>
</reference>
<name>S0G2W3_9BACT</name>
<gene>
    <name evidence="2" type="primary">elbB</name>
    <name evidence="2" type="ORF">Dpo_4c03560</name>
</gene>
<evidence type="ECO:0000259" key="1">
    <source>
        <dbReference type="Pfam" id="PF01965"/>
    </source>
</evidence>
<evidence type="ECO:0000313" key="3">
    <source>
        <dbReference type="Proteomes" id="UP000014216"/>
    </source>
</evidence>
<dbReference type="RefSeq" id="WP_006966085.1">
    <property type="nucleotide sequence ID" value="NZ_APJX01000004.1"/>
</dbReference>
<keyword evidence="3" id="KW-1185">Reference proteome</keyword>
<sequence length="220" mass="23376">MAKKKIGVLLSGCGVYDGTEIHESVLTLFFIDQSNAEAVCFAPDIPQAHVVNHLTQEEMSETRNVLVESARIARGQIWNIDEVDVAELDAVILPGGFGAAKNLSEFAFKGPQGKVNESVASFLKKMIEAGKPLGALCIAPVAVGMALKDRSPELTIGSEPEVIEALNALGVKHALCKVDEICVDSKNSIVTTPAYMLGSGIADVATGIQKLVEKVIEMTQ</sequence>
<dbReference type="PANTHER" id="PTHR10224">
    <property type="entry name" value="ES1 PROTEIN HOMOLOG, MITOCHONDRIAL"/>
    <property type="match status" value="1"/>
</dbReference>
<dbReference type="EMBL" id="APJX01000004">
    <property type="protein sequence ID" value="EMS79804.1"/>
    <property type="molecule type" value="Genomic_DNA"/>
</dbReference>
<dbReference type="InterPro" id="IPR026041">
    <property type="entry name" value="ElbB"/>
</dbReference>
<evidence type="ECO:0000313" key="2">
    <source>
        <dbReference type="EMBL" id="EMS79804.1"/>
    </source>
</evidence>
<protein>
    <submittedName>
        <fullName evidence="2">Enhancing lycopene biosynthesis protein 2 ElbB</fullName>
    </submittedName>
</protein>
<dbReference type="PANTHER" id="PTHR10224:SF12">
    <property type="entry name" value="GLYOXALASE ELBB"/>
    <property type="match status" value="1"/>
</dbReference>
<dbReference type="OrthoDB" id="9792284at2"/>
<dbReference type="PATRIC" id="fig|1286635.3.peg.2407"/>
<dbReference type="AlphaFoldDB" id="S0G2W3"/>
<organism evidence="2 3">
    <name type="scientific">Desulfotignum phosphitoxidans DSM 13687</name>
    <dbReference type="NCBI Taxonomy" id="1286635"/>
    <lineage>
        <taxon>Bacteria</taxon>
        <taxon>Pseudomonadati</taxon>
        <taxon>Thermodesulfobacteriota</taxon>
        <taxon>Desulfobacteria</taxon>
        <taxon>Desulfobacterales</taxon>
        <taxon>Desulfobacteraceae</taxon>
        <taxon>Desulfotignum</taxon>
    </lineage>
</organism>
<dbReference type="SUPFAM" id="SSF52317">
    <property type="entry name" value="Class I glutamine amidotransferase-like"/>
    <property type="match status" value="1"/>
</dbReference>
<dbReference type="Pfam" id="PF01965">
    <property type="entry name" value="DJ-1_PfpI"/>
    <property type="match status" value="1"/>
</dbReference>
<dbReference type="PIRSF" id="PIRSF006320">
    <property type="entry name" value="Elb2"/>
    <property type="match status" value="1"/>
</dbReference>
<comment type="caution">
    <text evidence="2">The sequence shown here is derived from an EMBL/GenBank/DDBJ whole genome shotgun (WGS) entry which is preliminary data.</text>
</comment>
<dbReference type="Proteomes" id="UP000014216">
    <property type="component" value="Unassembled WGS sequence"/>
</dbReference>
<proteinExistence type="predicted"/>
<dbReference type="InterPro" id="IPR029062">
    <property type="entry name" value="Class_I_gatase-like"/>
</dbReference>
<accession>S0G2W3</accession>
<feature type="domain" description="DJ-1/PfpI" evidence="1">
    <location>
        <begin position="80"/>
        <end position="191"/>
    </location>
</feature>
<dbReference type="NCBIfam" id="NF008747">
    <property type="entry name" value="PRK11780.1"/>
    <property type="match status" value="1"/>
</dbReference>